<dbReference type="Pfam" id="PF09695">
    <property type="entry name" value="YtfJ_HI0045"/>
    <property type="match status" value="1"/>
</dbReference>
<protein>
    <submittedName>
        <fullName evidence="2">YtfJ family protein</fullName>
    </submittedName>
</protein>
<sequence length="185" mass="20182">MARIKKGKGLLLSLLFLASNIYAQSIQLGSPLPEVAIENGGEVHSDGAVTTLQPWHSALRQAGTRQLIIHVAGRLSAKQQLSGLIALLPQAQLSLYHVHTTTIVNLDDSIWGSGPFVEQSIMSSKKHQPENSFVIDKSGIAAHRWQLLAQSAAIIATDPQGKVIFFHQGECLAWCRQQLFGMLEQ</sequence>
<evidence type="ECO:0000313" key="3">
    <source>
        <dbReference type="Proteomes" id="UP000786875"/>
    </source>
</evidence>
<dbReference type="EMBL" id="JABBFO010000005">
    <property type="protein sequence ID" value="MBT0727166.1"/>
    <property type="molecule type" value="Genomic_DNA"/>
</dbReference>
<evidence type="ECO:0000256" key="1">
    <source>
        <dbReference type="SAM" id="SignalP"/>
    </source>
</evidence>
<comment type="caution">
    <text evidence="2">The sequence shown here is derived from an EMBL/GenBank/DDBJ whole genome shotgun (WGS) entry which is preliminary data.</text>
</comment>
<organism evidence="2 3">
    <name type="scientific">Rosenbergiella australiborealis</name>
    <dbReference type="NCBI Taxonomy" id="1544696"/>
    <lineage>
        <taxon>Bacteria</taxon>
        <taxon>Pseudomonadati</taxon>
        <taxon>Pseudomonadota</taxon>
        <taxon>Gammaproteobacteria</taxon>
        <taxon>Enterobacterales</taxon>
        <taxon>Erwiniaceae</taxon>
        <taxon>Rosenbergiella</taxon>
    </lineage>
</organism>
<keyword evidence="1" id="KW-0732">Signal</keyword>
<gene>
    <name evidence="2" type="ORF">HGT73_07175</name>
</gene>
<feature type="signal peptide" evidence="1">
    <location>
        <begin position="1"/>
        <end position="23"/>
    </location>
</feature>
<accession>A0ABS5T4B7</accession>
<dbReference type="RefSeq" id="WP_214213119.1">
    <property type="nucleotide sequence ID" value="NZ_JABBFO010000005.1"/>
</dbReference>
<feature type="chain" id="PRO_5047448308" evidence="1">
    <location>
        <begin position="24"/>
        <end position="185"/>
    </location>
</feature>
<keyword evidence="3" id="KW-1185">Reference proteome</keyword>
<reference evidence="2 3" key="1">
    <citation type="submission" date="2020-04" db="EMBL/GenBank/DDBJ databases">
        <title>Genome sequencing of Rosenbergiella species.</title>
        <authorList>
            <person name="Alvarez-Perez S."/>
            <person name="Lievens B."/>
        </authorList>
    </citation>
    <scope>NUCLEOTIDE SEQUENCE [LARGE SCALE GENOMIC DNA]</scope>
    <source>
        <strain evidence="2 3">CdVSA20.1</strain>
    </source>
</reference>
<evidence type="ECO:0000313" key="2">
    <source>
        <dbReference type="EMBL" id="MBT0727166.1"/>
    </source>
</evidence>
<name>A0ABS5T4B7_9GAMM</name>
<dbReference type="Proteomes" id="UP000786875">
    <property type="component" value="Unassembled WGS sequence"/>
</dbReference>
<proteinExistence type="predicted"/>
<dbReference type="InterPro" id="IPR006513">
    <property type="entry name" value="YtfJ_HI0045"/>
</dbReference>